<dbReference type="Pfam" id="PF14223">
    <property type="entry name" value="Retrotran_gag_2"/>
    <property type="match status" value="1"/>
</dbReference>
<dbReference type="OrthoDB" id="3045945at2759"/>
<evidence type="ECO:0000256" key="1">
    <source>
        <dbReference type="SAM" id="MobiDB-lite"/>
    </source>
</evidence>
<sequence>LTASSLYKKLVDIHQNQNVGASAFYTFIGMLETKWDGTPDTIQDHIATIAAGDSKLVAMKKPMDSEFLAFLLLHSLPDDPVWEMFKTSVLNTIPKDEKITFAGISDRLVFNAMRQQGTESALKASKQFSKPKGSRSDAASSSKSKQYCSFHKMNGHDTKDC</sequence>
<dbReference type="EMBL" id="KN817597">
    <property type="protein sequence ID" value="KJA17869.1"/>
    <property type="molecule type" value="Genomic_DNA"/>
</dbReference>
<proteinExistence type="predicted"/>
<keyword evidence="3" id="KW-1185">Reference proteome</keyword>
<protein>
    <recommendedName>
        <fullName evidence="4">CCHC-type domain-containing protein</fullName>
    </recommendedName>
</protein>
<feature type="non-terminal residue" evidence="2">
    <location>
        <position position="161"/>
    </location>
</feature>
<evidence type="ECO:0000313" key="2">
    <source>
        <dbReference type="EMBL" id="KJA17869.1"/>
    </source>
</evidence>
<feature type="region of interest" description="Disordered" evidence="1">
    <location>
        <begin position="121"/>
        <end position="161"/>
    </location>
</feature>
<dbReference type="OMA" id="WELFRAP"/>
<dbReference type="Proteomes" id="UP000054270">
    <property type="component" value="Unassembled WGS sequence"/>
</dbReference>
<feature type="non-terminal residue" evidence="2">
    <location>
        <position position="1"/>
    </location>
</feature>
<evidence type="ECO:0008006" key="4">
    <source>
        <dbReference type="Google" id="ProtNLM"/>
    </source>
</evidence>
<dbReference type="AlphaFoldDB" id="A0A0D2NFV8"/>
<accession>A0A0D2NFV8</accession>
<name>A0A0D2NFV8_HYPSF</name>
<evidence type="ECO:0000313" key="3">
    <source>
        <dbReference type="Proteomes" id="UP000054270"/>
    </source>
</evidence>
<gene>
    <name evidence="2" type="ORF">HYPSUDRAFT_105098</name>
</gene>
<reference evidence="3" key="1">
    <citation type="submission" date="2014-04" db="EMBL/GenBank/DDBJ databases">
        <title>Evolutionary Origins and Diversification of the Mycorrhizal Mutualists.</title>
        <authorList>
            <consortium name="DOE Joint Genome Institute"/>
            <consortium name="Mycorrhizal Genomics Consortium"/>
            <person name="Kohler A."/>
            <person name="Kuo A."/>
            <person name="Nagy L.G."/>
            <person name="Floudas D."/>
            <person name="Copeland A."/>
            <person name="Barry K.W."/>
            <person name="Cichocki N."/>
            <person name="Veneault-Fourrey C."/>
            <person name="LaButti K."/>
            <person name="Lindquist E.A."/>
            <person name="Lipzen A."/>
            <person name="Lundell T."/>
            <person name="Morin E."/>
            <person name="Murat C."/>
            <person name="Riley R."/>
            <person name="Ohm R."/>
            <person name="Sun H."/>
            <person name="Tunlid A."/>
            <person name="Henrissat B."/>
            <person name="Grigoriev I.V."/>
            <person name="Hibbett D.S."/>
            <person name="Martin F."/>
        </authorList>
    </citation>
    <scope>NUCLEOTIDE SEQUENCE [LARGE SCALE GENOMIC DNA]</scope>
    <source>
        <strain evidence="3">FD-334 SS-4</strain>
    </source>
</reference>
<feature type="compositionally biased region" description="Low complexity" evidence="1">
    <location>
        <begin position="136"/>
        <end position="145"/>
    </location>
</feature>
<organism evidence="2 3">
    <name type="scientific">Hypholoma sublateritium (strain FD-334 SS-4)</name>
    <dbReference type="NCBI Taxonomy" id="945553"/>
    <lineage>
        <taxon>Eukaryota</taxon>
        <taxon>Fungi</taxon>
        <taxon>Dikarya</taxon>
        <taxon>Basidiomycota</taxon>
        <taxon>Agaricomycotina</taxon>
        <taxon>Agaricomycetes</taxon>
        <taxon>Agaricomycetidae</taxon>
        <taxon>Agaricales</taxon>
        <taxon>Agaricineae</taxon>
        <taxon>Strophariaceae</taxon>
        <taxon>Hypholoma</taxon>
    </lineage>
</organism>